<dbReference type="AlphaFoldDB" id="A0A0D1XTQ6"/>
<feature type="compositionally biased region" description="Low complexity" evidence="1">
    <location>
        <begin position="124"/>
        <end position="138"/>
    </location>
</feature>
<feature type="compositionally biased region" description="Basic and acidic residues" evidence="1">
    <location>
        <begin position="276"/>
        <end position="301"/>
    </location>
</feature>
<dbReference type="HOGENOM" id="CLU_496258_0_0_1"/>
<keyword evidence="3" id="KW-1185">Reference proteome</keyword>
<dbReference type="STRING" id="253628.A0A0D1XTQ6"/>
<feature type="compositionally biased region" description="Pro residues" evidence="1">
    <location>
        <begin position="447"/>
        <end position="465"/>
    </location>
</feature>
<feature type="compositionally biased region" description="Basic and acidic residues" evidence="1">
    <location>
        <begin position="78"/>
        <end position="89"/>
    </location>
</feature>
<sequence>MCKVIRIKYVSPDGRRRTTERKELCFRSDGTNPCLHQEVSEMTELVSSGTPSLAGDEVPTPASVSMPGTPPMATAHYVYREPNDAREPSSSKGRARKTFGLSLDIGSRKSSSPNSPSRKRRSYHGSSRSASSNGDADSIIAIEEDGHISPISPLRRNRSPLGFPLSMRRVVQPPAIVSQPQPPRLRPSTPAPSHHRRTATAPDAAVRFDDDSLDTELQDRADAREALRRENRERARREDEVRRKQEADDRRIAEELEARERREKAEDDFSMLEYARLQERDRKRRERADAALAEEKSHGPSDEIDELEKEIRQMKIEEEQNRKAREDAERLEQKAEYEKKLRSEDAKIERQLQEELSKIERQREFSSKKQLLQVESELARLEFELAKIQERRQARERAEQLEQEIKHMDVLSEEIRELEEERERDEQLRRIEQRLYNRGYDNQRYSPLPPSYLPRASPYPAPPRPSATRLPPTKETQVLQQRTTSPYEDEDYRRAVGERVLQAEQARAASSSLQRAIGAGPGLGRRNTIGGRDRDREQVYRDLRKRYPQ</sequence>
<dbReference type="Proteomes" id="UP000053259">
    <property type="component" value="Unassembled WGS sequence"/>
</dbReference>
<protein>
    <submittedName>
        <fullName evidence="2">Uncharacterized protein</fullName>
    </submittedName>
</protein>
<feature type="compositionally biased region" description="Basic and acidic residues" evidence="1">
    <location>
        <begin position="217"/>
        <end position="267"/>
    </location>
</feature>
<feature type="region of interest" description="Disordered" evidence="1">
    <location>
        <begin position="46"/>
        <end position="306"/>
    </location>
</feature>
<feature type="compositionally biased region" description="Polar residues" evidence="1">
    <location>
        <begin position="474"/>
        <end position="486"/>
    </location>
</feature>
<evidence type="ECO:0000313" key="3">
    <source>
        <dbReference type="Proteomes" id="UP000053259"/>
    </source>
</evidence>
<reference evidence="2 3" key="1">
    <citation type="submission" date="2015-01" db="EMBL/GenBank/DDBJ databases">
        <title>The Genome Sequence of Ochroconis gallopava CBS43764.</title>
        <authorList>
            <consortium name="The Broad Institute Genomics Platform"/>
            <person name="Cuomo C."/>
            <person name="de Hoog S."/>
            <person name="Gorbushina A."/>
            <person name="Stielow B."/>
            <person name="Teixiera M."/>
            <person name="Abouelleil A."/>
            <person name="Chapman S.B."/>
            <person name="Priest M."/>
            <person name="Young S.K."/>
            <person name="Wortman J."/>
            <person name="Nusbaum C."/>
            <person name="Birren B."/>
        </authorList>
    </citation>
    <scope>NUCLEOTIDE SEQUENCE [LARGE SCALE GENOMIC DNA]</scope>
    <source>
        <strain evidence="2 3">CBS 43764</strain>
    </source>
</reference>
<gene>
    <name evidence="2" type="ORF">PV09_03308</name>
</gene>
<dbReference type="GeneID" id="27311281"/>
<feature type="region of interest" description="Disordered" evidence="1">
    <location>
        <begin position="512"/>
        <end position="549"/>
    </location>
</feature>
<feature type="region of interest" description="Disordered" evidence="1">
    <location>
        <begin position="440"/>
        <end position="493"/>
    </location>
</feature>
<evidence type="ECO:0000256" key="1">
    <source>
        <dbReference type="SAM" id="MobiDB-lite"/>
    </source>
</evidence>
<dbReference type="OrthoDB" id="3940911at2759"/>
<dbReference type="RefSeq" id="XP_016216015.1">
    <property type="nucleotide sequence ID" value="XM_016356492.1"/>
</dbReference>
<accession>A0A0D1XTQ6</accession>
<organism evidence="2 3">
    <name type="scientific">Verruconis gallopava</name>
    <dbReference type="NCBI Taxonomy" id="253628"/>
    <lineage>
        <taxon>Eukaryota</taxon>
        <taxon>Fungi</taxon>
        <taxon>Dikarya</taxon>
        <taxon>Ascomycota</taxon>
        <taxon>Pezizomycotina</taxon>
        <taxon>Dothideomycetes</taxon>
        <taxon>Pleosporomycetidae</taxon>
        <taxon>Venturiales</taxon>
        <taxon>Sympoventuriaceae</taxon>
        <taxon>Verruconis</taxon>
    </lineage>
</organism>
<dbReference type="InParanoid" id="A0A0D1XTQ6"/>
<dbReference type="VEuPathDB" id="FungiDB:PV09_03308"/>
<feature type="compositionally biased region" description="Basic and acidic residues" evidence="1">
    <location>
        <begin position="531"/>
        <end position="542"/>
    </location>
</feature>
<proteinExistence type="predicted"/>
<evidence type="ECO:0000313" key="2">
    <source>
        <dbReference type="EMBL" id="KIW06146.1"/>
    </source>
</evidence>
<name>A0A0D1XTQ6_9PEZI</name>
<dbReference type="EMBL" id="KN847536">
    <property type="protein sequence ID" value="KIW06146.1"/>
    <property type="molecule type" value="Genomic_DNA"/>
</dbReference>